<dbReference type="EMBL" id="CP103446">
    <property type="protein sequence ID" value="UWS35514.1"/>
    <property type="molecule type" value="Genomic_DNA"/>
</dbReference>
<name>A0ABY5XDW5_ERWPY</name>
<keyword evidence="2" id="KW-1185">Reference proteome</keyword>
<dbReference type="Proteomes" id="UP001058553">
    <property type="component" value="Plasmid unnamed"/>
</dbReference>
<proteinExistence type="predicted"/>
<dbReference type="GeneID" id="92238898"/>
<dbReference type="RefSeq" id="WP_014539990.1">
    <property type="nucleotide sequence ID" value="NZ_CP023568.1"/>
</dbReference>
<evidence type="ECO:0000313" key="2">
    <source>
        <dbReference type="Proteomes" id="UP001058553"/>
    </source>
</evidence>
<sequence>MPLLLAADICRSIGVSREQLRLRIRWCSDSFAFRGDNGEKLRVTFAQDCCDRVNGQRLPVVMIKRRCRMAVQNLVMAFSDYNVHYSHSALVIMLATRIDTQEIIAHRQERKSV</sequence>
<gene>
    <name evidence="1" type="ORF">NYP84_19325</name>
</gene>
<accession>A0ABY5XDW5</accession>
<reference evidence="1" key="1">
    <citation type="submission" date="2022-07" db="EMBL/GenBank/DDBJ databases">
        <title>Genetic diversity of Erwinia pyrifoliae.</title>
        <authorList>
            <person name="Park D.S."/>
            <person name="Ham H."/>
        </authorList>
    </citation>
    <scope>NUCLEOTIDE SEQUENCE</scope>
    <source>
        <strain evidence="1">CP201486</strain>
        <plasmid evidence="1">unnamed</plasmid>
    </source>
</reference>
<geneLocation type="plasmid" evidence="1 2">
    <name>unnamed</name>
</geneLocation>
<evidence type="ECO:0000313" key="1">
    <source>
        <dbReference type="EMBL" id="UWS35514.1"/>
    </source>
</evidence>
<keyword evidence="1" id="KW-0614">Plasmid</keyword>
<protein>
    <submittedName>
        <fullName evidence="1">Uncharacterized protein</fullName>
    </submittedName>
</protein>
<organism evidence="1 2">
    <name type="scientific">Erwinia pyrifoliae</name>
    <dbReference type="NCBI Taxonomy" id="79967"/>
    <lineage>
        <taxon>Bacteria</taxon>
        <taxon>Pseudomonadati</taxon>
        <taxon>Pseudomonadota</taxon>
        <taxon>Gammaproteobacteria</taxon>
        <taxon>Enterobacterales</taxon>
        <taxon>Erwiniaceae</taxon>
        <taxon>Erwinia</taxon>
    </lineage>
</organism>